<dbReference type="EMBL" id="JAPDGR010000125">
    <property type="protein sequence ID" value="KAJ2995655.1"/>
    <property type="molecule type" value="Genomic_DNA"/>
</dbReference>
<proteinExistence type="predicted"/>
<reference evidence="1" key="1">
    <citation type="submission" date="2022-10" db="EMBL/GenBank/DDBJ databases">
        <title>Genome Sequence of Xylaria curta.</title>
        <authorList>
            <person name="Buettner E."/>
        </authorList>
    </citation>
    <scope>NUCLEOTIDE SEQUENCE</scope>
    <source>
        <strain evidence="1">Babe10</strain>
    </source>
</reference>
<evidence type="ECO:0000313" key="2">
    <source>
        <dbReference type="Proteomes" id="UP001143856"/>
    </source>
</evidence>
<keyword evidence="2" id="KW-1185">Reference proteome</keyword>
<evidence type="ECO:0000313" key="1">
    <source>
        <dbReference type="EMBL" id="KAJ2995655.1"/>
    </source>
</evidence>
<gene>
    <name evidence="1" type="ORF">NUW58_g1211</name>
</gene>
<accession>A0ACC1PNZ2</accession>
<comment type="caution">
    <text evidence="1">The sequence shown here is derived from an EMBL/GenBank/DDBJ whole genome shotgun (WGS) entry which is preliminary data.</text>
</comment>
<sequence length="496" mass="56512">MSGHDAHARVPLQDGGHRSHNKHVHYEADAASDDDMREVEVTFDPTSPYRRKSSLVPNEQTYSNVAHQYLKKPFSSDCLVHQFLECHKVDTHSHNNAHHSETKQEDVSGEMGLDSYVESKGSHEQKNRPPERMSIIDPESDSSSASGQFDEKSWKTELAKTRSELDLAGLENEGIHSRLLTKKQLTEMAWGVRELSRRLGMVRLKFKVENIFLLTKEYDEDLIPKTRDLAKWLLSKDRNVRYTIYLQDTLKSNKRFDMPGLIEELRSEYIEAGEMDQDTSTEVLGRRIRFWTEDICRRRPHTFDFIITLGGDGTVLYASWLFQRIVPPVLSFALGSLGFLTKFDFNEYQQSLTTAFTVGVTVSLRLRFEGTIMRSQQRKSSLESNQGIDGNSVPPKRDLVEELIGEEKEDDHTHKPDGTYEILNEIVVDRGPNPTLANIEVFGDDEHFTSVLADGVCVSTPTGSTAYNLAAGGKGVYAFFSLTLWGFRRLLRLRFL</sequence>
<name>A0ACC1PNZ2_9PEZI</name>
<dbReference type="Proteomes" id="UP001143856">
    <property type="component" value="Unassembled WGS sequence"/>
</dbReference>
<organism evidence="1 2">
    <name type="scientific">Xylaria curta</name>
    <dbReference type="NCBI Taxonomy" id="42375"/>
    <lineage>
        <taxon>Eukaryota</taxon>
        <taxon>Fungi</taxon>
        <taxon>Dikarya</taxon>
        <taxon>Ascomycota</taxon>
        <taxon>Pezizomycotina</taxon>
        <taxon>Sordariomycetes</taxon>
        <taxon>Xylariomycetidae</taxon>
        <taxon>Xylariales</taxon>
        <taxon>Xylariaceae</taxon>
        <taxon>Xylaria</taxon>
    </lineage>
</organism>
<protein>
    <submittedName>
        <fullName evidence="1">Uncharacterized protein</fullName>
    </submittedName>
</protein>